<keyword evidence="2" id="KW-1185">Reference proteome</keyword>
<dbReference type="Proteomes" id="UP001152888">
    <property type="component" value="Unassembled WGS sequence"/>
</dbReference>
<accession>A0A9P0L0C8</accession>
<evidence type="ECO:0000313" key="2">
    <source>
        <dbReference type="Proteomes" id="UP001152888"/>
    </source>
</evidence>
<sequence length="32" mass="3734">MKNTENQKLFYRLQFVIIAPVNCEISTSYLVA</sequence>
<protein>
    <submittedName>
        <fullName evidence="1">Uncharacterized protein</fullName>
    </submittedName>
</protein>
<comment type="caution">
    <text evidence="1">The sequence shown here is derived from an EMBL/GenBank/DDBJ whole genome shotgun (WGS) entry which is preliminary data.</text>
</comment>
<evidence type="ECO:0000313" key="1">
    <source>
        <dbReference type="EMBL" id="CAH1988067.1"/>
    </source>
</evidence>
<gene>
    <name evidence="1" type="ORF">ACAOBT_LOCUS18266</name>
</gene>
<proteinExistence type="predicted"/>
<dbReference type="AlphaFoldDB" id="A0A9P0L0C8"/>
<name>A0A9P0L0C8_ACAOB</name>
<organism evidence="1 2">
    <name type="scientific">Acanthoscelides obtectus</name>
    <name type="common">Bean weevil</name>
    <name type="synonym">Bruchus obtectus</name>
    <dbReference type="NCBI Taxonomy" id="200917"/>
    <lineage>
        <taxon>Eukaryota</taxon>
        <taxon>Metazoa</taxon>
        <taxon>Ecdysozoa</taxon>
        <taxon>Arthropoda</taxon>
        <taxon>Hexapoda</taxon>
        <taxon>Insecta</taxon>
        <taxon>Pterygota</taxon>
        <taxon>Neoptera</taxon>
        <taxon>Endopterygota</taxon>
        <taxon>Coleoptera</taxon>
        <taxon>Polyphaga</taxon>
        <taxon>Cucujiformia</taxon>
        <taxon>Chrysomeloidea</taxon>
        <taxon>Chrysomelidae</taxon>
        <taxon>Bruchinae</taxon>
        <taxon>Bruchini</taxon>
        <taxon>Acanthoscelides</taxon>
    </lineage>
</organism>
<reference evidence="1" key="1">
    <citation type="submission" date="2022-03" db="EMBL/GenBank/DDBJ databases">
        <authorList>
            <person name="Sayadi A."/>
        </authorList>
    </citation>
    <scope>NUCLEOTIDE SEQUENCE</scope>
</reference>
<dbReference type="EMBL" id="CAKOFQ010007036">
    <property type="protein sequence ID" value="CAH1988067.1"/>
    <property type="molecule type" value="Genomic_DNA"/>
</dbReference>